<dbReference type="eggNOG" id="arCOG03844">
    <property type="taxonomic scope" value="Archaea"/>
</dbReference>
<name>H2C7Q3_9CREN</name>
<dbReference type="STRING" id="671065.MetMK1DRAFT_00026020"/>
<proteinExistence type="predicted"/>
<dbReference type="Pfam" id="PF06053">
    <property type="entry name" value="DUF929"/>
    <property type="match status" value="1"/>
</dbReference>
<protein>
    <recommendedName>
        <fullName evidence="3">DUF929 domain-containing protein</fullName>
    </recommendedName>
</protein>
<evidence type="ECO:0000313" key="1">
    <source>
        <dbReference type="EMBL" id="EHP68179.1"/>
    </source>
</evidence>
<evidence type="ECO:0000313" key="2">
    <source>
        <dbReference type="Proteomes" id="UP000003980"/>
    </source>
</evidence>
<dbReference type="Proteomes" id="UP000003980">
    <property type="component" value="Unassembled WGS sequence"/>
</dbReference>
<keyword evidence="2" id="KW-1185">Reference proteome</keyword>
<gene>
    <name evidence="1" type="ORF">MetMK1DRAFT_00026020</name>
</gene>
<dbReference type="InterPro" id="IPR009272">
    <property type="entry name" value="DUF929"/>
</dbReference>
<sequence length="276" mass="30318">MKNVYMLMKVVNNMARSKRGKQQKESKMIYIPFVALLLVIVLFIGLSFHQTASASTDAFTHFVKVSSNDYAPPGKVDVYFVSWYGCPYGATLSWPLYLALDHYGQVQVIPHYSLSEEELGGAVPGLLFQGFEPNSSVDFHFLYIYNQYLNATPDGKPLNGEAVQIGLQEIQNDLPPWVSQYVEQYQLNLTRVPAPNGTVTPIAYASPIPHIVTTLIITGPGGTWLMLGYPSNLEPQQIIDTNSTTLLSQIQSGNVPAPIQSAASTIESIISQAEGS</sequence>
<dbReference type="HOGENOM" id="CLU_090239_0_0_2"/>
<reference evidence="1 2" key="1">
    <citation type="submission" date="2012-01" db="EMBL/GenBank/DDBJ databases">
        <title>Improved High-Quality Draft sequence of Metallosphaera yellowstonensis MK1.</title>
        <authorList>
            <consortium name="US DOE Joint Genome Institute"/>
            <person name="Lucas S."/>
            <person name="Han J."/>
            <person name="Cheng J.-F."/>
            <person name="Goodwin L."/>
            <person name="Pitluck S."/>
            <person name="Peters L."/>
            <person name="Teshima H."/>
            <person name="Detter J.C."/>
            <person name="Han C."/>
            <person name="Tapia R."/>
            <person name="Land M."/>
            <person name="Hauser L."/>
            <person name="Kyrpides N."/>
            <person name="Kozubal M."/>
            <person name="Macur R.E."/>
            <person name="Jay Z."/>
            <person name="Inskeep W."/>
            <person name="Woyke T."/>
        </authorList>
    </citation>
    <scope>NUCLEOTIDE SEQUENCE [LARGE SCALE GENOMIC DNA]</scope>
    <source>
        <strain evidence="1 2">MK1</strain>
    </source>
</reference>
<accession>H2C7Q3</accession>
<dbReference type="AlphaFoldDB" id="H2C7Q3"/>
<organism evidence="1 2">
    <name type="scientific">Metallosphaera yellowstonensis MK1</name>
    <dbReference type="NCBI Taxonomy" id="671065"/>
    <lineage>
        <taxon>Archaea</taxon>
        <taxon>Thermoproteota</taxon>
        <taxon>Thermoprotei</taxon>
        <taxon>Sulfolobales</taxon>
        <taxon>Sulfolobaceae</taxon>
        <taxon>Metallosphaera</taxon>
    </lineage>
</organism>
<dbReference type="EMBL" id="JH597770">
    <property type="protein sequence ID" value="EHP68179.1"/>
    <property type="molecule type" value="Genomic_DNA"/>
</dbReference>
<evidence type="ECO:0008006" key="3">
    <source>
        <dbReference type="Google" id="ProtNLM"/>
    </source>
</evidence>